<evidence type="ECO:0000256" key="7">
    <source>
        <dbReference type="ARBA" id="ARBA00023065"/>
    </source>
</evidence>
<keyword evidence="7" id="KW-0406">Ion transport</keyword>
<dbReference type="Pfam" id="PF00593">
    <property type="entry name" value="TonB_dep_Rec_b-barrel"/>
    <property type="match status" value="1"/>
</dbReference>
<dbReference type="InterPro" id="IPR036942">
    <property type="entry name" value="Beta-barrel_TonB_sf"/>
</dbReference>
<dbReference type="Gene3D" id="2.40.170.20">
    <property type="entry name" value="TonB-dependent receptor, beta-barrel domain"/>
    <property type="match status" value="1"/>
</dbReference>
<reference evidence="17 18" key="1">
    <citation type="submission" date="2018-04" db="EMBL/GenBank/DDBJ databases">
        <title>Genomic Encyclopedia of Type Strains, Phase IV (KMG-IV): sequencing the most valuable type-strain genomes for metagenomic binning, comparative biology and taxonomic classification.</title>
        <authorList>
            <person name="Goeker M."/>
        </authorList>
    </citation>
    <scope>NUCLEOTIDE SEQUENCE [LARGE SCALE GENOMIC DNA]</scope>
    <source>
        <strain evidence="17 18">DSM 104150</strain>
    </source>
</reference>
<evidence type="ECO:0000313" key="18">
    <source>
        <dbReference type="Proteomes" id="UP000248330"/>
    </source>
</evidence>
<keyword evidence="5 11" id="KW-0812">Transmembrane</keyword>
<evidence type="ECO:0000256" key="6">
    <source>
        <dbReference type="ARBA" id="ARBA00023004"/>
    </source>
</evidence>
<evidence type="ECO:0000256" key="1">
    <source>
        <dbReference type="ARBA" id="ARBA00004571"/>
    </source>
</evidence>
<feature type="domain" description="TonB-dependent receptor-like beta-barrel" evidence="15">
    <location>
        <begin position="287"/>
        <end position="771"/>
    </location>
</feature>
<dbReference type="Proteomes" id="UP000248330">
    <property type="component" value="Unassembled WGS sequence"/>
</dbReference>
<keyword evidence="9 11" id="KW-0472">Membrane</keyword>
<keyword evidence="4" id="KW-0410">Iron transport</keyword>
<dbReference type="GO" id="GO:0009279">
    <property type="term" value="C:cell outer membrane"/>
    <property type="evidence" value="ECO:0007669"/>
    <property type="project" value="UniProtKB-SubCell"/>
</dbReference>
<accession>A0A318EEK9</accession>
<sequence>MARSHFLPTPTRYPRSGRLPAAAVLLGIATVASAQDAPSAGDSDELNVIAVETLRDDAPVEQAATPAPGAIETIIVTAQKREQSLQEVPIAISAFTDFQLDARGIVSVKDLGTAVPGLQFSDLAGYNLIYLRGVGTDAFVPSAEPSVATYLDGVYFPSAHNMVQSFGALERIEVLRGPQGTLFGRNSTGGAISLFTRAPGPEPEASVQASYARFDDLKARAHVSVPLADTVAASFSGFYHREDNYYTLDNGGTDELPPEIGRGGRLRLSFAPTDDLRITLTGLLARYSGTSTTTSVNTAPSLLGRLLLIPAETREYVVTADSTPSLTTDTEAWYGEAVWTLPWFDVKLLGSHYFIDAYDYVYDYDGSQRPAATYGAESDYQQIRTGELQFTSNDGSFASHWLQWVAGLYYLRSEGGYNPGYLSLAGSVLNLEPVLGGLPDALRGLLGAAPLPTQLRFNFIGLIGAESYSGYAQATANLTDWLNLTAGGRYQEETRTLIRSDVELEGIDGSLVSFAPRESTVSNFSPRVAIDVTPTRNLMLYASFSQGFKSATYNIINIYLPPDYIEPEEVTSYEIGFKSDLFDRSLRLNVAVFESEIENLQTGFVSLTSGGAINFENAGEARIRGVEFDATVLPMPQRNPGLVLTLGGSWLDAIYTDYRNGSGYDEDTGLSFRSDCGDDPDNPSGPRCRDFSGNRIVRTPEFSGAASLSQTVDVRSGSVEVGVDYYYNGGFFYLAQNSENSFESSYRVVNARVSYLHAPWNLRVTVFGENLLDERYRLAQFHTDFGRADTLAPPVVVGLRLNWDFFG</sequence>
<comment type="caution">
    <text evidence="17">The sequence shown here is derived from an EMBL/GenBank/DDBJ whole genome shotgun (WGS) entry which is preliminary data.</text>
</comment>
<evidence type="ECO:0000313" key="17">
    <source>
        <dbReference type="EMBL" id="PXV71207.1"/>
    </source>
</evidence>
<evidence type="ECO:0000256" key="13">
    <source>
        <dbReference type="RuleBase" id="RU003357"/>
    </source>
</evidence>
<evidence type="ECO:0000256" key="10">
    <source>
        <dbReference type="ARBA" id="ARBA00023237"/>
    </source>
</evidence>
<evidence type="ECO:0000256" key="12">
    <source>
        <dbReference type="PROSITE-ProRule" id="PRU10143"/>
    </source>
</evidence>
<evidence type="ECO:0000256" key="5">
    <source>
        <dbReference type="ARBA" id="ARBA00022692"/>
    </source>
</evidence>
<protein>
    <submittedName>
        <fullName evidence="17">Iron complex outermembrane receptor protein</fullName>
    </submittedName>
</protein>
<keyword evidence="17" id="KW-0675">Receptor</keyword>
<dbReference type="InterPro" id="IPR012910">
    <property type="entry name" value="Plug_dom"/>
</dbReference>
<dbReference type="AlphaFoldDB" id="A0A318EEK9"/>
<dbReference type="PANTHER" id="PTHR32552">
    <property type="entry name" value="FERRICHROME IRON RECEPTOR-RELATED"/>
    <property type="match status" value="1"/>
</dbReference>
<feature type="chain" id="PRO_5016311704" evidence="14">
    <location>
        <begin position="35"/>
        <end position="807"/>
    </location>
</feature>
<dbReference type="PANTHER" id="PTHR32552:SF81">
    <property type="entry name" value="TONB-DEPENDENT OUTER MEMBRANE RECEPTOR"/>
    <property type="match status" value="1"/>
</dbReference>
<dbReference type="EMBL" id="QICN01000001">
    <property type="protein sequence ID" value="PXV71207.1"/>
    <property type="molecule type" value="Genomic_DNA"/>
</dbReference>
<dbReference type="InterPro" id="IPR000531">
    <property type="entry name" value="Beta-barrel_TonB"/>
</dbReference>
<dbReference type="SUPFAM" id="SSF56935">
    <property type="entry name" value="Porins"/>
    <property type="match status" value="1"/>
</dbReference>
<comment type="subcellular location">
    <subcellularLocation>
        <location evidence="1 11">Cell outer membrane</location>
        <topology evidence="1 11">Multi-pass membrane protein</topology>
    </subcellularLocation>
</comment>
<dbReference type="InterPro" id="IPR039426">
    <property type="entry name" value="TonB-dep_rcpt-like"/>
</dbReference>
<evidence type="ECO:0000256" key="11">
    <source>
        <dbReference type="PROSITE-ProRule" id="PRU01360"/>
    </source>
</evidence>
<dbReference type="PROSITE" id="PS00430">
    <property type="entry name" value="TONB_DEPENDENT_REC_1"/>
    <property type="match status" value="1"/>
</dbReference>
<dbReference type="RefSeq" id="WP_110263346.1">
    <property type="nucleotide sequence ID" value="NZ_CAKZQT010000007.1"/>
</dbReference>
<evidence type="ECO:0000259" key="15">
    <source>
        <dbReference type="Pfam" id="PF00593"/>
    </source>
</evidence>
<proteinExistence type="inferred from homology"/>
<evidence type="ECO:0000256" key="4">
    <source>
        <dbReference type="ARBA" id="ARBA00022496"/>
    </source>
</evidence>
<keyword evidence="18" id="KW-1185">Reference proteome</keyword>
<gene>
    <name evidence="17" type="ORF">C8D93_101251</name>
</gene>
<evidence type="ECO:0000256" key="8">
    <source>
        <dbReference type="ARBA" id="ARBA00023077"/>
    </source>
</evidence>
<dbReference type="GO" id="GO:0006826">
    <property type="term" value="P:iron ion transport"/>
    <property type="evidence" value="ECO:0007669"/>
    <property type="project" value="UniProtKB-KW"/>
</dbReference>
<organism evidence="17 18">
    <name type="scientific">Sinimarinibacterium flocculans</name>
    <dbReference type="NCBI Taxonomy" id="985250"/>
    <lineage>
        <taxon>Bacteria</taxon>
        <taxon>Pseudomonadati</taxon>
        <taxon>Pseudomonadota</taxon>
        <taxon>Gammaproteobacteria</taxon>
        <taxon>Nevskiales</taxon>
        <taxon>Nevskiaceae</taxon>
        <taxon>Sinimarinibacterium</taxon>
    </lineage>
</organism>
<evidence type="ECO:0000256" key="2">
    <source>
        <dbReference type="ARBA" id="ARBA00022448"/>
    </source>
</evidence>
<keyword evidence="2 11" id="KW-0813">Transport</keyword>
<keyword evidence="14" id="KW-0732">Signal</keyword>
<feature type="domain" description="TonB-dependent receptor plug" evidence="16">
    <location>
        <begin position="85"/>
        <end position="191"/>
    </location>
</feature>
<evidence type="ECO:0000256" key="3">
    <source>
        <dbReference type="ARBA" id="ARBA00022452"/>
    </source>
</evidence>
<keyword evidence="3 11" id="KW-1134">Transmembrane beta strand</keyword>
<evidence type="ECO:0000256" key="9">
    <source>
        <dbReference type="ARBA" id="ARBA00023136"/>
    </source>
</evidence>
<evidence type="ECO:0000256" key="14">
    <source>
        <dbReference type="SAM" id="SignalP"/>
    </source>
</evidence>
<feature type="signal peptide" evidence="14">
    <location>
        <begin position="1"/>
        <end position="34"/>
    </location>
</feature>
<dbReference type="PROSITE" id="PS52016">
    <property type="entry name" value="TONB_DEPENDENT_REC_3"/>
    <property type="match status" value="1"/>
</dbReference>
<dbReference type="Pfam" id="PF07715">
    <property type="entry name" value="Plug"/>
    <property type="match status" value="1"/>
</dbReference>
<dbReference type="OrthoDB" id="7051185at2"/>
<keyword evidence="6" id="KW-0408">Iron</keyword>
<keyword evidence="8 12" id="KW-0798">TonB box</keyword>
<keyword evidence="10 11" id="KW-0998">Cell outer membrane</keyword>
<dbReference type="InterPro" id="IPR010916">
    <property type="entry name" value="TonB_box_CS"/>
</dbReference>
<name>A0A318EEK9_9GAMM</name>
<evidence type="ECO:0000259" key="16">
    <source>
        <dbReference type="Pfam" id="PF07715"/>
    </source>
</evidence>
<comment type="similarity">
    <text evidence="11 13">Belongs to the TonB-dependent receptor family.</text>
</comment>
<feature type="short sequence motif" description="TonB box" evidence="12">
    <location>
        <begin position="73"/>
        <end position="79"/>
    </location>
</feature>